<dbReference type="Gene3D" id="1.10.357.10">
    <property type="entry name" value="Tetracycline Repressor, domain 2"/>
    <property type="match status" value="1"/>
</dbReference>
<organism evidence="5 6">
    <name type="scientific">Undibacterium parvum</name>
    <dbReference type="NCBI Taxonomy" id="401471"/>
    <lineage>
        <taxon>Bacteria</taxon>
        <taxon>Pseudomonadati</taxon>
        <taxon>Pseudomonadota</taxon>
        <taxon>Betaproteobacteria</taxon>
        <taxon>Burkholderiales</taxon>
        <taxon>Oxalobacteraceae</taxon>
        <taxon>Undibacterium</taxon>
    </lineage>
</organism>
<accession>A0A3Q9BQ56</accession>
<dbReference type="GO" id="GO:0003677">
    <property type="term" value="F:DNA binding"/>
    <property type="evidence" value="ECO:0007669"/>
    <property type="project" value="UniProtKB-UniRule"/>
</dbReference>
<proteinExistence type="predicted"/>
<dbReference type="InterPro" id="IPR036271">
    <property type="entry name" value="Tet_transcr_reg_TetR-rel_C_sf"/>
</dbReference>
<dbReference type="Gene3D" id="1.10.10.60">
    <property type="entry name" value="Homeodomain-like"/>
    <property type="match status" value="1"/>
</dbReference>
<evidence type="ECO:0000256" key="1">
    <source>
        <dbReference type="ARBA" id="ARBA00023125"/>
    </source>
</evidence>
<protein>
    <submittedName>
        <fullName evidence="5">TetR/AcrR family transcriptional regulator</fullName>
    </submittedName>
</protein>
<dbReference type="SUPFAM" id="SSF48498">
    <property type="entry name" value="Tetracyclin repressor-like, C-terminal domain"/>
    <property type="match status" value="1"/>
</dbReference>
<dbReference type="Pfam" id="PF08362">
    <property type="entry name" value="TetR_C_3"/>
    <property type="match status" value="1"/>
</dbReference>
<dbReference type="InterPro" id="IPR001647">
    <property type="entry name" value="HTH_TetR"/>
</dbReference>
<dbReference type="EMBL" id="CP034464">
    <property type="protein sequence ID" value="AZP11472.1"/>
    <property type="molecule type" value="Genomic_DNA"/>
</dbReference>
<dbReference type="GO" id="GO:0045892">
    <property type="term" value="P:negative regulation of DNA-templated transcription"/>
    <property type="evidence" value="ECO:0007669"/>
    <property type="project" value="InterPro"/>
</dbReference>
<keyword evidence="1 2" id="KW-0238">DNA-binding</keyword>
<dbReference type="Proteomes" id="UP000275663">
    <property type="component" value="Chromosome"/>
</dbReference>
<dbReference type="PRINTS" id="PR00455">
    <property type="entry name" value="HTHTETR"/>
</dbReference>
<evidence type="ECO:0000259" key="4">
    <source>
        <dbReference type="PROSITE" id="PS50977"/>
    </source>
</evidence>
<dbReference type="RefSeq" id="WP_126126860.1">
    <property type="nucleotide sequence ID" value="NZ_CP034464.1"/>
</dbReference>
<evidence type="ECO:0000313" key="6">
    <source>
        <dbReference type="Proteomes" id="UP000275663"/>
    </source>
</evidence>
<reference evidence="5 6" key="1">
    <citation type="journal article" date="2011" name="Int. J. Syst. Evol. Microbiol.">
        <title>Description of Undibacterium oligocarboniphilum sp. nov., isolated from purified water, and Undibacterium pigrum strain CCUG 49012 as the type strain of Undibacterium parvum sp. nov., and emended descriptions of the genus Undibacterium and the species Undibacterium pigrum.</title>
        <authorList>
            <person name="Eder W."/>
            <person name="Wanner G."/>
            <person name="Ludwig W."/>
            <person name="Busse H.J."/>
            <person name="Ziemke-Kageler F."/>
            <person name="Lang E."/>
        </authorList>
    </citation>
    <scope>NUCLEOTIDE SEQUENCE [LARGE SCALE GENOMIC DNA]</scope>
    <source>
        <strain evidence="5 6">DSM 23061</strain>
    </source>
</reference>
<dbReference type="KEGG" id="upv:EJN92_05335"/>
<dbReference type="Pfam" id="PF00440">
    <property type="entry name" value="TetR_N"/>
    <property type="match status" value="1"/>
</dbReference>
<evidence type="ECO:0000313" key="5">
    <source>
        <dbReference type="EMBL" id="AZP11472.1"/>
    </source>
</evidence>
<sequence length="237" mass="26462">MPEKLVKKSERSVVKKPRTAKTDGSAATAATTTLAADKRGKLETEILRHAVTMFAECGYEGTSIASIAQQAGVSKQNLLYYFASKPALYQRVLDDVLDVWLARMDSLADDSREPQDLLRSYIQEKLRFSREHPSASKVYAMEVIGGAKIYGQQIRTKVIPYLRKDIASFEKWMSEGKIATVNPTHLLFSIWAMTQSYADFSTQMNLVLNQKKLSAKDFEAAEKLIVDMVLAALAISN</sequence>
<dbReference type="InterPro" id="IPR013573">
    <property type="entry name" value="Tscrpt_reg_YcdC_C"/>
</dbReference>
<evidence type="ECO:0000256" key="3">
    <source>
        <dbReference type="SAM" id="MobiDB-lite"/>
    </source>
</evidence>
<feature type="DNA-binding region" description="H-T-H motif" evidence="2">
    <location>
        <begin position="63"/>
        <end position="82"/>
    </location>
</feature>
<dbReference type="OrthoDB" id="6860332at2"/>
<dbReference type="AlphaFoldDB" id="A0A3Q9BQ56"/>
<feature type="domain" description="HTH tetR-type" evidence="4">
    <location>
        <begin position="40"/>
        <end position="100"/>
    </location>
</feature>
<name>A0A3Q9BQ56_9BURK</name>
<evidence type="ECO:0000256" key="2">
    <source>
        <dbReference type="PROSITE-ProRule" id="PRU00335"/>
    </source>
</evidence>
<dbReference type="PROSITE" id="PS50977">
    <property type="entry name" value="HTH_TETR_2"/>
    <property type="match status" value="1"/>
</dbReference>
<dbReference type="SUPFAM" id="SSF46689">
    <property type="entry name" value="Homeodomain-like"/>
    <property type="match status" value="1"/>
</dbReference>
<gene>
    <name evidence="5" type="ORF">EJN92_05335</name>
</gene>
<dbReference type="PANTHER" id="PTHR30328">
    <property type="entry name" value="TRANSCRIPTIONAL REPRESSOR"/>
    <property type="match status" value="1"/>
</dbReference>
<dbReference type="PANTHER" id="PTHR30328:SF54">
    <property type="entry name" value="HTH-TYPE TRANSCRIPTIONAL REPRESSOR SCO4008"/>
    <property type="match status" value="1"/>
</dbReference>
<keyword evidence="6" id="KW-1185">Reference proteome</keyword>
<feature type="compositionally biased region" description="Basic and acidic residues" evidence="3">
    <location>
        <begin position="1"/>
        <end position="13"/>
    </location>
</feature>
<feature type="region of interest" description="Disordered" evidence="3">
    <location>
        <begin position="1"/>
        <end position="27"/>
    </location>
</feature>
<dbReference type="InterPro" id="IPR050109">
    <property type="entry name" value="HTH-type_TetR-like_transc_reg"/>
</dbReference>
<dbReference type="InterPro" id="IPR009057">
    <property type="entry name" value="Homeodomain-like_sf"/>
</dbReference>